<feature type="region of interest" description="Disordered" evidence="1">
    <location>
        <begin position="66"/>
        <end position="87"/>
    </location>
</feature>
<feature type="compositionally biased region" description="Polar residues" evidence="1">
    <location>
        <begin position="70"/>
        <end position="87"/>
    </location>
</feature>
<protein>
    <submittedName>
        <fullName evidence="2">Uncharacterized protein</fullName>
    </submittedName>
</protein>
<dbReference type="EMBL" id="JAWDGP010003700">
    <property type="protein sequence ID" value="KAK3771606.1"/>
    <property type="molecule type" value="Genomic_DNA"/>
</dbReference>
<comment type="caution">
    <text evidence="2">The sequence shown here is derived from an EMBL/GenBank/DDBJ whole genome shotgun (WGS) entry which is preliminary data.</text>
</comment>
<name>A0AAE0ZMH0_9GAST</name>
<evidence type="ECO:0000313" key="3">
    <source>
        <dbReference type="Proteomes" id="UP001283361"/>
    </source>
</evidence>
<evidence type="ECO:0000313" key="2">
    <source>
        <dbReference type="EMBL" id="KAK3771606.1"/>
    </source>
</evidence>
<evidence type="ECO:0000256" key="1">
    <source>
        <dbReference type="SAM" id="MobiDB-lite"/>
    </source>
</evidence>
<proteinExistence type="predicted"/>
<organism evidence="2 3">
    <name type="scientific">Elysia crispata</name>
    <name type="common">lettuce slug</name>
    <dbReference type="NCBI Taxonomy" id="231223"/>
    <lineage>
        <taxon>Eukaryota</taxon>
        <taxon>Metazoa</taxon>
        <taxon>Spiralia</taxon>
        <taxon>Lophotrochozoa</taxon>
        <taxon>Mollusca</taxon>
        <taxon>Gastropoda</taxon>
        <taxon>Heterobranchia</taxon>
        <taxon>Euthyneura</taxon>
        <taxon>Panpulmonata</taxon>
        <taxon>Sacoglossa</taxon>
        <taxon>Placobranchoidea</taxon>
        <taxon>Plakobranchidae</taxon>
        <taxon>Elysia</taxon>
    </lineage>
</organism>
<dbReference type="AlphaFoldDB" id="A0AAE0ZMH0"/>
<sequence length="184" mass="20623">MGRGICTSTSQKSSLLIFRHSITCTYQVRSNISNEIHNYIPDEAGNNTLDEVHNNTPDNVHNITSDDVHNNTSDNVHNNSLDKAGNNSLDEVQNNTRGQVHMTPLTCSQKVEKPLLPTYITLNPATLTDEGFHLLVNPRVGTFFRTQRVVNGGRWYICYSNTTLKQILIHTNNAARRFLKMSGA</sequence>
<gene>
    <name evidence="2" type="ORF">RRG08_018328</name>
</gene>
<dbReference type="Proteomes" id="UP001283361">
    <property type="component" value="Unassembled WGS sequence"/>
</dbReference>
<keyword evidence="3" id="KW-1185">Reference proteome</keyword>
<accession>A0AAE0ZMH0</accession>
<reference evidence="2" key="1">
    <citation type="journal article" date="2023" name="G3 (Bethesda)">
        <title>A reference genome for the long-term kleptoplast-retaining sea slug Elysia crispata morphotype clarki.</title>
        <authorList>
            <person name="Eastman K.E."/>
            <person name="Pendleton A.L."/>
            <person name="Shaikh M.A."/>
            <person name="Suttiyut T."/>
            <person name="Ogas R."/>
            <person name="Tomko P."/>
            <person name="Gavelis G."/>
            <person name="Widhalm J.R."/>
            <person name="Wisecaver J.H."/>
        </authorList>
    </citation>
    <scope>NUCLEOTIDE SEQUENCE</scope>
    <source>
        <strain evidence="2">ECLA1</strain>
    </source>
</reference>